<dbReference type="SMART" id="SM00052">
    <property type="entry name" value="EAL"/>
    <property type="match status" value="1"/>
</dbReference>
<evidence type="ECO:0000313" key="5">
    <source>
        <dbReference type="Proteomes" id="UP000265750"/>
    </source>
</evidence>
<feature type="transmembrane region" description="Helical" evidence="1">
    <location>
        <begin position="133"/>
        <end position="152"/>
    </location>
</feature>
<feature type="transmembrane region" description="Helical" evidence="1">
    <location>
        <begin position="103"/>
        <end position="124"/>
    </location>
</feature>
<proteinExistence type="predicted"/>
<keyword evidence="1" id="KW-0472">Membrane</keyword>
<sequence>MGNNASIAGGDDLAGRIERALTRPRWRGFDPLLRGLFEKQTDPADRRSLREGVRAAVACFISFGLFDLWLFADVGHISATTRIVLGLTILAIVEWQVTRHVAVHLINLTCAVGLFAAAAAWALVARSTIHQDTFALFLVFGTVFVVSSSLFFRFRFAVSAGCSSAITALLCAVVAATGVSFDTKLVLNAYFLVFLWFALYLSWQLTFERYATFLNETRARINEKAARDKGRQLARIANTDHLTGLRNRRAVVCEYAQYRERWNKDRRPIGVLLIDVDHFKAFNDRYGHQAGDNCLVGVAHALKLAADAHDAIVGRYGGEEFIAFCHVDDAQALLGFAEAMREAVEALEVQHAERSDGMGIVTVSIGASMTRVGTSPELERVSSEADRALYLAKADGRNRSHHFDPDAPESWHPDHGIAELLARALADDLVSLVYQPIVATDTGRLCAVETLMRLRDDDGAPISPAAFIPVAERTGLIGELGRWALRRACTDILVGGVAERVSVNVSAVQLRAPGFPMYVARLLGELRLHPSSLALEITEGIDISLDAHILDVIRSLKALGVQIWLDDFGTGYAGLQWLQMITFDVVKVDRCFLHRIDTDDGQLFLQDVLQLLRNRDLRVVVEGVETDDHLAFVRSAGVGMAQGYLMGRPQPVCQFSKAPHHPPEDARRAPS</sequence>
<dbReference type="FunFam" id="3.30.70.270:FF:000001">
    <property type="entry name" value="Diguanylate cyclase domain protein"/>
    <property type="match status" value="1"/>
</dbReference>
<dbReference type="InterPro" id="IPR001633">
    <property type="entry name" value="EAL_dom"/>
</dbReference>
<evidence type="ECO:0000256" key="1">
    <source>
        <dbReference type="SAM" id="Phobius"/>
    </source>
</evidence>
<keyword evidence="5" id="KW-1185">Reference proteome</keyword>
<dbReference type="Gene3D" id="3.30.70.270">
    <property type="match status" value="1"/>
</dbReference>
<dbReference type="EMBL" id="QYRN01000015">
    <property type="protein sequence ID" value="RIX97428.1"/>
    <property type="molecule type" value="Genomic_DNA"/>
</dbReference>
<comment type="caution">
    <text evidence="4">The sequence shown here is derived from an EMBL/GenBank/DDBJ whole genome shotgun (WGS) entry which is preliminary data.</text>
</comment>
<dbReference type="InterPro" id="IPR043128">
    <property type="entry name" value="Rev_trsase/Diguanyl_cyclase"/>
</dbReference>
<dbReference type="PROSITE" id="PS50887">
    <property type="entry name" value="GGDEF"/>
    <property type="match status" value="1"/>
</dbReference>
<evidence type="ECO:0000313" key="4">
    <source>
        <dbReference type="EMBL" id="RIX97428.1"/>
    </source>
</evidence>
<dbReference type="Pfam" id="PF00563">
    <property type="entry name" value="EAL"/>
    <property type="match status" value="1"/>
</dbReference>
<feature type="domain" description="GGDEF" evidence="3">
    <location>
        <begin position="267"/>
        <end position="405"/>
    </location>
</feature>
<gene>
    <name evidence="4" type="ORF">D3218_18810</name>
</gene>
<feature type="domain" description="EAL" evidence="2">
    <location>
        <begin position="414"/>
        <end position="663"/>
    </location>
</feature>
<protein>
    <submittedName>
        <fullName evidence="4">Phosphodiesterase</fullName>
    </submittedName>
</protein>
<dbReference type="SMART" id="SM00267">
    <property type="entry name" value="GGDEF"/>
    <property type="match status" value="1"/>
</dbReference>
<evidence type="ECO:0000259" key="3">
    <source>
        <dbReference type="PROSITE" id="PS50887"/>
    </source>
</evidence>
<dbReference type="InterPro" id="IPR035919">
    <property type="entry name" value="EAL_sf"/>
</dbReference>
<dbReference type="NCBIfam" id="TIGR00254">
    <property type="entry name" value="GGDEF"/>
    <property type="match status" value="1"/>
</dbReference>
<dbReference type="PANTHER" id="PTHR33121:SF70">
    <property type="entry name" value="SIGNALING PROTEIN YKOW"/>
    <property type="match status" value="1"/>
</dbReference>
<dbReference type="PANTHER" id="PTHR33121">
    <property type="entry name" value="CYCLIC DI-GMP PHOSPHODIESTERASE PDEF"/>
    <property type="match status" value="1"/>
</dbReference>
<dbReference type="AlphaFoldDB" id="A0A3A1WHH9"/>
<dbReference type="GO" id="GO:0071111">
    <property type="term" value="F:cyclic-guanylate-specific phosphodiesterase activity"/>
    <property type="evidence" value="ECO:0007669"/>
    <property type="project" value="InterPro"/>
</dbReference>
<keyword evidence="1" id="KW-0812">Transmembrane</keyword>
<dbReference type="Proteomes" id="UP000265750">
    <property type="component" value="Unassembled WGS sequence"/>
</dbReference>
<dbReference type="Pfam" id="PF00990">
    <property type="entry name" value="GGDEF"/>
    <property type="match status" value="1"/>
</dbReference>
<dbReference type="SUPFAM" id="SSF55073">
    <property type="entry name" value="Nucleotide cyclase"/>
    <property type="match status" value="1"/>
</dbReference>
<dbReference type="InterPro" id="IPR000160">
    <property type="entry name" value="GGDEF_dom"/>
</dbReference>
<dbReference type="CDD" id="cd01949">
    <property type="entry name" value="GGDEF"/>
    <property type="match status" value="1"/>
</dbReference>
<dbReference type="InterPro" id="IPR050706">
    <property type="entry name" value="Cyclic-di-GMP_PDE-like"/>
</dbReference>
<feature type="transmembrane region" description="Helical" evidence="1">
    <location>
        <begin position="185"/>
        <end position="203"/>
    </location>
</feature>
<dbReference type="OrthoDB" id="9814202at2"/>
<dbReference type="InterPro" id="IPR029787">
    <property type="entry name" value="Nucleotide_cyclase"/>
</dbReference>
<dbReference type="PROSITE" id="PS50883">
    <property type="entry name" value="EAL"/>
    <property type="match status" value="1"/>
</dbReference>
<dbReference type="Gene3D" id="3.20.20.450">
    <property type="entry name" value="EAL domain"/>
    <property type="match status" value="1"/>
</dbReference>
<organism evidence="4 5">
    <name type="scientific">Aureimonas flava</name>
    <dbReference type="NCBI Taxonomy" id="2320271"/>
    <lineage>
        <taxon>Bacteria</taxon>
        <taxon>Pseudomonadati</taxon>
        <taxon>Pseudomonadota</taxon>
        <taxon>Alphaproteobacteria</taxon>
        <taxon>Hyphomicrobiales</taxon>
        <taxon>Aurantimonadaceae</taxon>
        <taxon>Aureimonas</taxon>
    </lineage>
</organism>
<name>A0A3A1WHH9_9HYPH</name>
<keyword evidence="1" id="KW-1133">Transmembrane helix</keyword>
<feature type="transmembrane region" description="Helical" evidence="1">
    <location>
        <begin position="53"/>
        <end position="72"/>
    </location>
</feature>
<accession>A0A3A1WHH9</accession>
<evidence type="ECO:0000259" key="2">
    <source>
        <dbReference type="PROSITE" id="PS50883"/>
    </source>
</evidence>
<reference evidence="5" key="1">
    <citation type="submission" date="2018-09" db="EMBL/GenBank/DDBJ databases">
        <authorList>
            <person name="Tuo L."/>
        </authorList>
    </citation>
    <scope>NUCLEOTIDE SEQUENCE [LARGE SCALE GENOMIC DNA]</scope>
    <source>
        <strain evidence="5">M2BS4Y-1</strain>
    </source>
</reference>
<feature type="transmembrane region" description="Helical" evidence="1">
    <location>
        <begin position="158"/>
        <end position="178"/>
    </location>
</feature>
<dbReference type="CDD" id="cd01948">
    <property type="entry name" value="EAL"/>
    <property type="match status" value="1"/>
</dbReference>
<dbReference type="SUPFAM" id="SSF141868">
    <property type="entry name" value="EAL domain-like"/>
    <property type="match status" value="1"/>
</dbReference>